<dbReference type="RefSeq" id="WP_141995851.1">
    <property type="nucleotide sequence ID" value="NZ_VFML01000001.1"/>
</dbReference>
<dbReference type="Gene3D" id="1.10.287.1060">
    <property type="entry name" value="ESAT-6-like"/>
    <property type="match status" value="1"/>
</dbReference>
<dbReference type="Proteomes" id="UP000320876">
    <property type="component" value="Unassembled WGS sequence"/>
</dbReference>
<dbReference type="GO" id="GO:0009306">
    <property type="term" value="P:protein secretion"/>
    <property type="evidence" value="ECO:0007669"/>
    <property type="project" value="InterPro"/>
</dbReference>
<dbReference type="Pfam" id="PF10824">
    <property type="entry name" value="T7SS_ESX_EspC"/>
    <property type="match status" value="1"/>
</dbReference>
<keyword evidence="2" id="KW-1185">Reference proteome</keyword>
<name>A0A542DD39_AMYCI</name>
<proteinExistence type="predicted"/>
<protein>
    <submittedName>
        <fullName evidence="1">Excreted virulence factor EspC (Type VII ESX diderm)</fullName>
    </submittedName>
</protein>
<dbReference type="AlphaFoldDB" id="A0A542DD39"/>
<organism evidence="1 2">
    <name type="scientific">Amycolatopsis cihanbeyliensis</name>
    <dbReference type="NCBI Taxonomy" id="1128664"/>
    <lineage>
        <taxon>Bacteria</taxon>
        <taxon>Bacillati</taxon>
        <taxon>Actinomycetota</taxon>
        <taxon>Actinomycetes</taxon>
        <taxon>Pseudonocardiales</taxon>
        <taxon>Pseudonocardiaceae</taxon>
        <taxon>Amycolatopsis</taxon>
    </lineage>
</organism>
<reference evidence="1 2" key="1">
    <citation type="submission" date="2019-06" db="EMBL/GenBank/DDBJ databases">
        <title>Sequencing the genomes of 1000 actinobacteria strains.</title>
        <authorList>
            <person name="Klenk H.-P."/>
        </authorList>
    </citation>
    <scope>NUCLEOTIDE SEQUENCE [LARGE SCALE GENOMIC DNA]</scope>
    <source>
        <strain evidence="1 2">DSM 45679</strain>
    </source>
</reference>
<dbReference type="InterPro" id="IPR036689">
    <property type="entry name" value="ESAT-6-like_sf"/>
</dbReference>
<sequence>MTTQRSYSVDPEQLRGHATRLAAHADQLSSAGTGLPGEMGSLSLGAFAQFIAAGIGSAMTETADAVAQAASTLDTVSHGMRRVADQYQRSDEGHAAALTGLGSMLEEGTR</sequence>
<accession>A0A542DD39</accession>
<dbReference type="OrthoDB" id="3693305at2"/>
<evidence type="ECO:0000313" key="2">
    <source>
        <dbReference type="Proteomes" id="UP000320876"/>
    </source>
</evidence>
<dbReference type="EMBL" id="VFML01000001">
    <property type="protein sequence ID" value="TQJ00989.1"/>
    <property type="molecule type" value="Genomic_DNA"/>
</dbReference>
<dbReference type="SUPFAM" id="SSF140453">
    <property type="entry name" value="EsxAB dimer-like"/>
    <property type="match status" value="1"/>
</dbReference>
<gene>
    <name evidence="1" type="ORF">FB471_0649</name>
</gene>
<dbReference type="InterPro" id="IPR022536">
    <property type="entry name" value="EspC"/>
</dbReference>
<evidence type="ECO:0000313" key="1">
    <source>
        <dbReference type="EMBL" id="TQJ00989.1"/>
    </source>
</evidence>
<comment type="caution">
    <text evidence="1">The sequence shown here is derived from an EMBL/GenBank/DDBJ whole genome shotgun (WGS) entry which is preliminary data.</text>
</comment>